<reference evidence="1 2" key="1">
    <citation type="submission" date="2021-08" db="EMBL/GenBank/DDBJ databases">
        <title>complete genome sequencing of Deefgea sp. D25.</title>
        <authorList>
            <person name="Bae J.-W."/>
            <person name="Gim D.-H."/>
        </authorList>
    </citation>
    <scope>NUCLEOTIDE SEQUENCE [LARGE SCALE GENOMIC DNA]</scope>
    <source>
        <strain evidence="1 2">D25</strain>
    </source>
</reference>
<protein>
    <recommendedName>
        <fullName evidence="3">Lipoprotein</fullName>
    </recommendedName>
</protein>
<evidence type="ECO:0008006" key="3">
    <source>
        <dbReference type="Google" id="ProtNLM"/>
    </source>
</evidence>
<gene>
    <name evidence="1" type="ORF">K4H28_01920</name>
</gene>
<accession>A0ABX8ZAP5</accession>
<dbReference type="Proteomes" id="UP000825679">
    <property type="component" value="Chromosome"/>
</dbReference>
<keyword evidence="2" id="KW-1185">Reference proteome</keyword>
<proteinExistence type="predicted"/>
<dbReference type="RefSeq" id="WP_221006593.1">
    <property type="nucleotide sequence ID" value="NZ_CP081150.1"/>
</dbReference>
<organism evidence="1 2">
    <name type="scientific">Deefgea tanakiae</name>
    <dbReference type="NCBI Taxonomy" id="2865840"/>
    <lineage>
        <taxon>Bacteria</taxon>
        <taxon>Pseudomonadati</taxon>
        <taxon>Pseudomonadota</taxon>
        <taxon>Betaproteobacteria</taxon>
        <taxon>Neisseriales</taxon>
        <taxon>Chitinibacteraceae</taxon>
        <taxon>Deefgea</taxon>
    </lineage>
</organism>
<dbReference type="EMBL" id="CP081150">
    <property type="protein sequence ID" value="QZA78203.1"/>
    <property type="molecule type" value="Genomic_DNA"/>
</dbReference>
<evidence type="ECO:0000313" key="1">
    <source>
        <dbReference type="EMBL" id="QZA78203.1"/>
    </source>
</evidence>
<name>A0ABX8ZAP5_9NEIS</name>
<evidence type="ECO:0000313" key="2">
    <source>
        <dbReference type="Proteomes" id="UP000825679"/>
    </source>
</evidence>
<sequence length="127" mass="14057">MKKSSLLNLFACIVAFHLGGCSGLGSSVKDPNAPEPTSLTYPQQCNVKLKANDYMCNNGKVMAVRREGALVICQKQCAEDANWQQTLDRSPTAMQLRTYDKGGSNTPNAWIWQEKQFQKDLKSLTGK</sequence>